<name>A0A8R1IRN3_CAEJA</name>
<protein>
    <submittedName>
        <fullName evidence="1">Uncharacterized protein</fullName>
    </submittedName>
</protein>
<dbReference type="AlphaFoldDB" id="A0A8R1IRN3"/>
<keyword evidence="2" id="KW-1185">Reference proteome</keyword>
<accession>A0A8R1IRN3</accession>
<dbReference type="EnsemblMetazoa" id="CJA38382.1">
    <property type="protein sequence ID" value="CJA38382.1"/>
    <property type="gene ID" value="WBGene00214229"/>
</dbReference>
<proteinExistence type="predicted"/>
<evidence type="ECO:0000313" key="1">
    <source>
        <dbReference type="EnsemblMetazoa" id="CJA38382.1"/>
    </source>
</evidence>
<sequence>MQFHFKEPTPPDRRAYVVSRRGIVQDVEAQIHRTGRAEERRPVRLVTAPHSLRHSSTLWGGHALVTVLLTSLQVTFCSHS</sequence>
<evidence type="ECO:0000313" key="2">
    <source>
        <dbReference type="Proteomes" id="UP000005237"/>
    </source>
</evidence>
<organism evidence="1 2">
    <name type="scientific">Caenorhabditis japonica</name>
    <dbReference type="NCBI Taxonomy" id="281687"/>
    <lineage>
        <taxon>Eukaryota</taxon>
        <taxon>Metazoa</taxon>
        <taxon>Ecdysozoa</taxon>
        <taxon>Nematoda</taxon>
        <taxon>Chromadorea</taxon>
        <taxon>Rhabditida</taxon>
        <taxon>Rhabditina</taxon>
        <taxon>Rhabditomorpha</taxon>
        <taxon>Rhabditoidea</taxon>
        <taxon>Rhabditidae</taxon>
        <taxon>Peloderinae</taxon>
        <taxon>Caenorhabditis</taxon>
    </lineage>
</organism>
<reference evidence="1" key="2">
    <citation type="submission" date="2022-06" db="UniProtKB">
        <authorList>
            <consortium name="EnsemblMetazoa"/>
        </authorList>
    </citation>
    <scope>IDENTIFICATION</scope>
    <source>
        <strain evidence="1">DF5081</strain>
    </source>
</reference>
<reference evidence="2" key="1">
    <citation type="submission" date="2010-08" db="EMBL/GenBank/DDBJ databases">
        <authorList>
            <consortium name="Caenorhabditis japonica Sequencing Consortium"/>
            <person name="Wilson R.K."/>
        </authorList>
    </citation>
    <scope>NUCLEOTIDE SEQUENCE [LARGE SCALE GENOMIC DNA]</scope>
    <source>
        <strain evidence="2">DF5081</strain>
    </source>
</reference>
<dbReference type="Proteomes" id="UP000005237">
    <property type="component" value="Unassembled WGS sequence"/>
</dbReference>